<name>A0A3P7NSV1_9FIRM</name>
<dbReference type="KEGG" id="cbar:PATL70BA_0133"/>
<protein>
    <submittedName>
        <fullName evidence="2">YggT family protein</fullName>
    </submittedName>
</protein>
<keyword evidence="1" id="KW-0472">Membrane</keyword>
<dbReference type="Pfam" id="PF02325">
    <property type="entry name" value="CCB3_YggT"/>
    <property type="match status" value="1"/>
</dbReference>
<reference evidence="2 3" key="1">
    <citation type="submission" date="2018-09" db="EMBL/GenBank/DDBJ databases">
        <authorList>
            <person name="Postec A."/>
        </authorList>
    </citation>
    <scope>NUCLEOTIDE SEQUENCE [LARGE SCALE GENOMIC DNA]</scope>
    <source>
        <strain evidence="2">70B-A</strain>
    </source>
</reference>
<dbReference type="RefSeq" id="WP_125135558.1">
    <property type="nucleotide sequence ID" value="NZ_LR130778.1"/>
</dbReference>
<keyword evidence="3" id="KW-1185">Reference proteome</keyword>
<dbReference type="EMBL" id="LR130778">
    <property type="protein sequence ID" value="VDN45975.1"/>
    <property type="molecule type" value="Genomic_DNA"/>
</dbReference>
<gene>
    <name evidence="2" type="ORF">PATL70BA_0133</name>
</gene>
<organism evidence="2 3">
    <name type="scientific">Petrocella atlantisensis</name>
    <dbReference type="NCBI Taxonomy" id="2173034"/>
    <lineage>
        <taxon>Bacteria</taxon>
        <taxon>Bacillati</taxon>
        <taxon>Bacillota</taxon>
        <taxon>Clostridia</taxon>
        <taxon>Lachnospirales</taxon>
        <taxon>Vallitaleaceae</taxon>
        <taxon>Petrocella</taxon>
    </lineage>
</organism>
<sequence>MTVLFIRALYYFLVILSTLIVVSALISWLPINHGSFLVRLLHSIIDPILVPIRTMIKKSIFGGANMALDFSPFIAYLILTTLQNYLRPYM</sequence>
<proteinExistence type="predicted"/>
<evidence type="ECO:0000256" key="1">
    <source>
        <dbReference type="SAM" id="Phobius"/>
    </source>
</evidence>
<dbReference type="GO" id="GO:0016020">
    <property type="term" value="C:membrane"/>
    <property type="evidence" value="ECO:0007669"/>
    <property type="project" value="InterPro"/>
</dbReference>
<accession>A0A3P7NSV1</accession>
<keyword evidence="1" id="KW-0812">Transmembrane</keyword>
<feature type="transmembrane region" description="Helical" evidence="1">
    <location>
        <begin position="68"/>
        <end position="86"/>
    </location>
</feature>
<evidence type="ECO:0000313" key="2">
    <source>
        <dbReference type="EMBL" id="VDN45975.1"/>
    </source>
</evidence>
<dbReference type="OrthoDB" id="283553at2"/>
<feature type="transmembrane region" description="Helical" evidence="1">
    <location>
        <begin position="9"/>
        <end position="30"/>
    </location>
</feature>
<dbReference type="InterPro" id="IPR003425">
    <property type="entry name" value="CCB3/YggT"/>
</dbReference>
<evidence type="ECO:0000313" key="3">
    <source>
        <dbReference type="Proteomes" id="UP000279029"/>
    </source>
</evidence>
<keyword evidence="1" id="KW-1133">Transmembrane helix</keyword>
<dbReference type="AlphaFoldDB" id="A0A3P7NSV1"/>
<dbReference type="Proteomes" id="UP000279029">
    <property type="component" value="Chromosome"/>
</dbReference>